<feature type="region of interest" description="Disordered" evidence="1">
    <location>
        <begin position="1"/>
        <end position="40"/>
    </location>
</feature>
<proteinExistence type="predicted"/>
<organism evidence="2">
    <name type="scientific">Arundo donax</name>
    <name type="common">Giant reed</name>
    <name type="synonym">Donax arundinaceus</name>
    <dbReference type="NCBI Taxonomy" id="35708"/>
    <lineage>
        <taxon>Eukaryota</taxon>
        <taxon>Viridiplantae</taxon>
        <taxon>Streptophyta</taxon>
        <taxon>Embryophyta</taxon>
        <taxon>Tracheophyta</taxon>
        <taxon>Spermatophyta</taxon>
        <taxon>Magnoliopsida</taxon>
        <taxon>Liliopsida</taxon>
        <taxon>Poales</taxon>
        <taxon>Poaceae</taxon>
        <taxon>PACMAD clade</taxon>
        <taxon>Arundinoideae</taxon>
        <taxon>Arundineae</taxon>
        <taxon>Arundo</taxon>
    </lineage>
</organism>
<evidence type="ECO:0000256" key="1">
    <source>
        <dbReference type="SAM" id="MobiDB-lite"/>
    </source>
</evidence>
<protein>
    <submittedName>
        <fullName evidence="2">Uncharacterized protein</fullName>
    </submittedName>
</protein>
<dbReference type="AlphaFoldDB" id="A0A0A9BJ94"/>
<dbReference type="EMBL" id="GBRH01238533">
    <property type="protein sequence ID" value="JAD59362.1"/>
    <property type="molecule type" value="Transcribed_RNA"/>
</dbReference>
<feature type="compositionally biased region" description="Polar residues" evidence="1">
    <location>
        <begin position="7"/>
        <end position="21"/>
    </location>
</feature>
<evidence type="ECO:0000313" key="2">
    <source>
        <dbReference type="EMBL" id="JAD59362.1"/>
    </source>
</evidence>
<accession>A0A0A9BJ94</accession>
<reference evidence="2" key="2">
    <citation type="journal article" date="2015" name="Data Brief">
        <title>Shoot transcriptome of the giant reed, Arundo donax.</title>
        <authorList>
            <person name="Barrero R.A."/>
            <person name="Guerrero F.D."/>
            <person name="Moolhuijzen P."/>
            <person name="Goolsby J.A."/>
            <person name="Tidwell J."/>
            <person name="Bellgard S.E."/>
            <person name="Bellgard M.I."/>
        </authorList>
    </citation>
    <scope>NUCLEOTIDE SEQUENCE</scope>
    <source>
        <tissue evidence="2">Shoot tissue taken approximately 20 cm above the soil surface</tissue>
    </source>
</reference>
<name>A0A0A9BJ94_ARUDO</name>
<feature type="compositionally biased region" description="Basic residues" evidence="1">
    <location>
        <begin position="31"/>
        <end position="40"/>
    </location>
</feature>
<sequence>MMKEISRTTGRGRSLPASTVFTVDAPPCGRTMRRGRGCPT</sequence>
<reference evidence="2" key="1">
    <citation type="submission" date="2014-09" db="EMBL/GenBank/DDBJ databases">
        <authorList>
            <person name="Magalhaes I.L.F."/>
            <person name="Oliveira U."/>
            <person name="Santos F.R."/>
            <person name="Vidigal T.H.D.A."/>
            <person name="Brescovit A.D."/>
            <person name="Santos A.J."/>
        </authorList>
    </citation>
    <scope>NUCLEOTIDE SEQUENCE</scope>
    <source>
        <tissue evidence="2">Shoot tissue taken approximately 20 cm above the soil surface</tissue>
    </source>
</reference>